<gene>
    <name evidence="1" type="ORF">SETIT_9G074600v2</name>
</gene>
<organism evidence="1">
    <name type="scientific">Setaria italica</name>
    <name type="common">Foxtail millet</name>
    <name type="synonym">Panicum italicum</name>
    <dbReference type="NCBI Taxonomy" id="4555"/>
    <lineage>
        <taxon>Eukaryota</taxon>
        <taxon>Viridiplantae</taxon>
        <taxon>Streptophyta</taxon>
        <taxon>Embryophyta</taxon>
        <taxon>Tracheophyta</taxon>
        <taxon>Spermatophyta</taxon>
        <taxon>Magnoliopsida</taxon>
        <taxon>Liliopsida</taxon>
        <taxon>Poales</taxon>
        <taxon>Poaceae</taxon>
        <taxon>PACMAD clade</taxon>
        <taxon>Panicoideae</taxon>
        <taxon>Panicodae</taxon>
        <taxon>Paniceae</taxon>
        <taxon>Cenchrinae</taxon>
        <taxon>Setaria</taxon>
    </lineage>
</organism>
<reference evidence="1" key="2">
    <citation type="submission" date="2015-07" db="EMBL/GenBank/DDBJ databases">
        <authorList>
            <person name="Noorani M."/>
        </authorList>
    </citation>
    <scope>NUCLEOTIDE SEQUENCE</scope>
    <source>
        <strain evidence="1">Yugu1</strain>
    </source>
</reference>
<accession>A0A368SE85</accession>
<evidence type="ECO:0000313" key="1">
    <source>
        <dbReference type="EMBL" id="RCV40678.1"/>
    </source>
</evidence>
<dbReference type="AlphaFoldDB" id="A0A368SE85"/>
<proteinExistence type="predicted"/>
<protein>
    <submittedName>
        <fullName evidence="1">Uncharacterized protein</fullName>
    </submittedName>
</protein>
<dbReference type="EMBL" id="CM003536">
    <property type="protein sequence ID" value="RCV40678.1"/>
    <property type="molecule type" value="Genomic_DNA"/>
</dbReference>
<name>A0A368SE85_SETIT</name>
<sequence>MGTGHPPRPGLDFGWSGVVQLGNFFPACCLEVSAFTLAFAAMWTPVNDPGARDAVDRDCRRAGIAAGDFLDVARHGGKSCMCGNVIRGDMRADVRVRVTVRVSLCRGGLRRINAGP</sequence>
<reference evidence="1" key="1">
    <citation type="journal article" date="2012" name="Nat. Biotechnol.">
        <title>Reference genome sequence of the model plant Setaria.</title>
        <authorList>
            <person name="Bennetzen J.L."/>
            <person name="Schmutz J."/>
            <person name="Wang H."/>
            <person name="Percifield R."/>
            <person name="Hawkins J."/>
            <person name="Pontaroli A.C."/>
            <person name="Estep M."/>
            <person name="Feng L."/>
            <person name="Vaughn J.N."/>
            <person name="Grimwood J."/>
            <person name="Jenkins J."/>
            <person name="Barry K."/>
            <person name="Lindquist E."/>
            <person name="Hellsten U."/>
            <person name="Deshpande S."/>
            <person name="Wang X."/>
            <person name="Wu X."/>
            <person name="Mitros T."/>
            <person name="Triplett J."/>
            <person name="Yang X."/>
            <person name="Ye C.Y."/>
            <person name="Mauro-Herrera M."/>
            <person name="Wang L."/>
            <person name="Li P."/>
            <person name="Sharma M."/>
            <person name="Sharma R."/>
            <person name="Ronald P.C."/>
            <person name="Panaud O."/>
            <person name="Kellogg E.A."/>
            <person name="Brutnell T.P."/>
            <person name="Doust A.N."/>
            <person name="Tuskan G.A."/>
            <person name="Rokhsar D."/>
            <person name="Devos K.M."/>
        </authorList>
    </citation>
    <scope>NUCLEOTIDE SEQUENCE [LARGE SCALE GENOMIC DNA]</scope>
    <source>
        <strain evidence="1">Yugu1</strain>
    </source>
</reference>